<dbReference type="Gene3D" id="2.100.10.30">
    <property type="entry name" value="Jacalin-like lectin domain"/>
    <property type="match status" value="1"/>
</dbReference>
<protein>
    <recommendedName>
        <fullName evidence="3">Jacalin-type lectin domain-containing protein</fullName>
    </recommendedName>
</protein>
<dbReference type="SUPFAM" id="SSF51101">
    <property type="entry name" value="Mannose-binding lectins"/>
    <property type="match status" value="1"/>
</dbReference>
<feature type="region of interest" description="Disordered" evidence="1">
    <location>
        <begin position="416"/>
        <end position="437"/>
    </location>
</feature>
<keyword evidence="2" id="KW-0472">Membrane</keyword>
<keyword evidence="5" id="KW-1185">Reference proteome</keyword>
<keyword evidence="2" id="KW-0812">Transmembrane</keyword>
<dbReference type="OrthoDB" id="74460at2759"/>
<feature type="transmembrane region" description="Helical" evidence="2">
    <location>
        <begin position="499"/>
        <end position="520"/>
    </location>
</feature>
<feature type="compositionally biased region" description="Polar residues" evidence="1">
    <location>
        <begin position="28"/>
        <end position="42"/>
    </location>
</feature>
<feature type="region of interest" description="Disordered" evidence="1">
    <location>
        <begin position="234"/>
        <end position="392"/>
    </location>
</feature>
<feature type="compositionally biased region" description="Polar residues" evidence="1">
    <location>
        <begin position="296"/>
        <end position="305"/>
    </location>
</feature>
<feature type="region of interest" description="Disordered" evidence="1">
    <location>
        <begin position="116"/>
        <end position="149"/>
    </location>
</feature>
<dbReference type="InterPro" id="IPR001229">
    <property type="entry name" value="Jacalin-like_lectin_dom"/>
</dbReference>
<feature type="domain" description="Jacalin-type lectin" evidence="3">
    <location>
        <begin position="658"/>
        <end position="761"/>
    </location>
</feature>
<dbReference type="Proteomes" id="UP001153069">
    <property type="component" value="Unassembled WGS sequence"/>
</dbReference>
<feature type="region of interest" description="Disordered" evidence="1">
    <location>
        <begin position="1"/>
        <end position="103"/>
    </location>
</feature>
<name>A0A9N8DEF9_9STRA</name>
<evidence type="ECO:0000313" key="4">
    <source>
        <dbReference type="EMBL" id="CAB9498199.1"/>
    </source>
</evidence>
<keyword evidence="2" id="KW-1133">Transmembrane helix</keyword>
<accession>A0A9N8DEF9</accession>
<gene>
    <name evidence="4" type="ORF">SEMRO_33_G021340.1</name>
</gene>
<evidence type="ECO:0000256" key="1">
    <source>
        <dbReference type="SAM" id="MobiDB-lite"/>
    </source>
</evidence>
<evidence type="ECO:0000256" key="2">
    <source>
        <dbReference type="SAM" id="Phobius"/>
    </source>
</evidence>
<feature type="compositionally biased region" description="Polar residues" evidence="1">
    <location>
        <begin position="140"/>
        <end position="149"/>
    </location>
</feature>
<comment type="caution">
    <text evidence="4">The sequence shown here is derived from an EMBL/GenBank/DDBJ whole genome shotgun (WGS) entry which is preliminary data.</text>
</comment>
<evidence type="ECO:0000313" key="5">
    <source>
        <dbReference type="Proteomes" id="UP001153069"/>
    </source>
</evidence>
<sequence length="909" mass="97302">MSSASEDQPEDHRIRSPCRGPNLDPGQGDTNNMLDGNITTPVILSPILASHPDPHPGSVKGDTSSLTDEKTIPIPNPDLDPCSDSSPRLRPAHGPHEGGTINEVDRDVIAPVTHFLNTSPDLDLDPDPDRCPGNGPLEAGQNSRTDGNVTTSVIPLPDAGSTGTPRLEPVEGFPNSGADVDFTTFAIPFPTTDPHSGHGPVKEDPNHWTDLDHYLAKGDPNDWTDGDIITPMIPFPSPSPTSDPGSDLEPTYSHGPIEGDTSNTTGGKVITNAIPFPSLDLETGFDPDPDPGSLQGDANSKTDGNILTPMIPFPNSDVDPGPDPSPGKGDTNRKIEGNTNTLMPENETREATMPKMPKKRGLKSKDSDSSGGTVIVGGFASSTGRGLRKNRDRHGVIEELTDGEQTDADVVVERVDAEQKDNSDEMQAETKEDEEEPRLAVATALTQADLEDEIRRQIMEDAVVGVAVREVPVGSPPSFEGKDESVQDKTLCGFPRRKVVYVALCIAIVVLIGIVLGLALSRSSDRNDESTQQSVSSQTISFPANSNMPSEMPSDSPTRIPSHRPSSRPSTNPSSAPSTNPSSSSPSMNPTALETVSYTQSFLAPNRNANPNFNHLERFGATPAGESSIHKISQIQVYATTVCVTNNDCSLPTATVLSLATTYVLTDCTTSRQTNGAYTGDGRSPKGVINLKSNQYITKIEMLTDRWPIHIRICTSDNECFGPFGSSLDQEPNTFFESPSGSVIHSFYGYSGSWLDHLGVYYEHGVRQTVCATLTSVTVKPEVTSFVLINVDDNSDIRTLESGNDTVYFYNNSTDGPTQLSIRAATNPSSRVTVKFYENGINTQTENAAPYALNGDTNEGTIYGAVSNLVTVQDDLVIKAVPSLHGETAEGISLEVTLSIRSGDSSRWP</sequence>
<dbReference type="Pfam" id="PF01419">
    <property type="entry name" value="Jacalin"/>
    <property type="match status" value="1"/>
</dbReference>
<feature type="compositionally biased region" description="Polar residues" evidence="1">
    <location>
        <begin position="542"/>
        <end position="555"/>
    </location>
</feature>
<dbReference type="EMBL" id="CAICTM010000033">
    <property type="protein sequence ID" value="CAB9498199.1"/>
    <property type="molecule type" value="Genomic_DNA"/>
</dbReference>
<feature type="compositionally biased region" description="Low complexity" evidence="1">
    <location>
        <begin position="567"/>
        <end position="590"/>
    </location>
</feature>
<proteinExistence type="predicted"/>
<dbReference type="InterPro" id="IPR036404">
    <property type="entry name" value="Jacalin-like_lectin_dom_sf"/>
</dbReference>
<feature type="compositionally biased region" description="Low complexity" evidence="1">
    <location>
        <begin position="530"/>
        <end position="541"/>
    </location>
</feature>
<feature type="compositionally biased region" description="Acidic residues" evidence="1">
    <location>
        <begin position="424"/>
        <end position="436"/>
    </location>
</feature>
<organism evidence="4 5">
    <name type="scientific">Seminavis robusta</name>
    <dbReference type="NCBI Taxonomy" id="568900"/>
    <lineage>
        <taxon>Eukaryota</taxon>
        <taxon>Sar</taxon>
        <taxon>Stramenopiles</taxon>
        <taxon>Ochrophyta</taxon>
        <taxon>Bacillariophyta</taxon>
        <taxon>Bacillariophyceae</taxon>
        <taxon>Bacillariophycidae</taxon>
        <taxon>Naviculales</taxon>
        <taxon>Naviculaceae</taxon>
        <taxon>Seminavis</taxon>
    </lineage>
</organism>
<dbReference type="AlphaFoldDB" id="A0A9N8DEF9"/>
<feature type="region of interest" description="Disordered" evidence="1">
    <location>
        <begin position="524"/>
        <end position="591"/>
    </location>
</feature>
<evidence type="ECO:0000259" key="3">
    <source>
        <dbReference type="Pfam" id="PF01419"/>
    </source>
</evidence>
<reference evidence="4" key="1">
    <citation type="submission" date="2020-06" db="EMBL/GenBank/DDBJ databases">
        <authorList>
            <consortium name="Plant Systems Biology data submission"/>
        </authorList>
    </citation>
    <scope>NUCLEOTIDE SEQUENCE</scope>
    <source>
        <strain evidence="4">D6</strain>
    </source>
</reference>